<dbReference type="InterPro" id="IPR007197">
    <property type="entry name" value="rSAM"/>
</dbReference>
<evidence type="ECO:0000313" key="6">
    <source>
        <dbReference type="Proteomes" id="UP000002595"/>
    </source>
</evidence>
<keyword evidence="3" id="KW-0411">Iron-sulfur</keyword>
<evidence type="ECO:0000313" key="5">
    <source>
        <dbReference type="EMBL" id="ABL89073.1"/>
    </source>
</evidence>
<dbReference type="HOGENOM" id="CLU_015525_2_2_2"/>
<dbReference type="Gene3D" id="3.80.30.30">
    <property type="match status" value="1"/>
</dbReference>
<evidence type="ECO:0000256" key="1">
    <source>
        <dbReference type="ARBA" id="ARBA00022723"/>
    </source>
</evidence>
<dbReference type="Pfam" id="PF04055">
    <property type="entry name" value="Radical_SAM"/>
    <property type="match status" value="1"/>
</dbReference>
<proteinExistence type="predicted"/>
<dbReference type="SFLD" id="SFLDS00029">
    <property type="entry name" value="Radical_SAM"/>
    <property type="match status" value="1"/>
</dbReference>
<gene>
    <name evidence="5" type="ordered locus">Pisl_1926</name>
</gene>
<evidence type="ECO:0000256" key="3">
    <source>
        <dbReference type="ARBA" id="ARBA00023014"/>
    </source>
</evidence>
<dbReference type="InterPro" id="IPR040086">
    <property type="entry name" value="MJ0683-like"/>
</dbReference>
<dbReference type="GO" id="GO:0046872">
    <property type="term" value="F:metal ion binding"/>
    <property type="evidence" value="ECO:0007669"/>
    <property type="project" value="UniProtKB-KW"/>
</dbReference>
<dbReference type="PANTHER" id="PTHR43432">
    <property type="entry name" value="SLR0285 PROTEIN"/>
    <property type="match status" value="1"/>
</dbReference>
<keyword evidence="2" id="KW-0408">Iron</keyword>
<dbReference type="PANTHER" id="PTHR43432:SF6">
    <property type="entry name" value="RADICAL SAM CORE DOMAIN-CONTAINING PROTEIN"/>
    <property type="match status" value="1"/>
</dbReference>
<name>A1RVU1_PYRIL</name>
<dbReference type="SUPFAM" id="SSF102114">
    <property type="entry name" value="Radical SAM enzymes"/>
    <property type="match status" value="1"/>
</dbReference>
<reference evidence="5" key="1">
    <citation type="submission" date="2006-12" db="EMBL/GenBank/DDBJ databases">
        <title>Complete sequence of Pyrobaculum islandicum DSM 4184.</title>
        <authorList>
            <person name="Copeland A."/>
            <person name="Lucas S."/>
            <person name="Lapidus A."/>
            <person name="Barry K."/>
            <person name="Detter J.C."/>
            <person name="Glavina del Rio T."/>
            <person name="Dalin E."/>
            <person name="Tice H."/>
            <person name="Pitluck S."/>
            <person name="Meincke L."/>
            <person name="Brettin T."/>
            <person name="Bruce D."/>
            <person name="Han C."/>
            <person name="Tapia R."/>
            <person name="Gilna P."/>
            <person name="Schmutz J."/>
            <person name="Larimer F."/>
            <person name="Land M."/>
            <person name="Hauser L."/>
            <person name="Kyrpides N."/>
            <person name="Mikhailova N."/>
            <person name="Cozen A.E."/>
            <person name="Fitz-Gibbon S.T."/>
            <person name="House C.H."/>
            <person name="Saltikov C."/>
            <person name="Lowe T."/>
            <person name="Richardson P."/>
        </authorList>
    </citation>
    <scope>NUCLEOTIDE SEQUENCE [LARGE SCALE GENOMIC DNA]</scope>
    <source>
        <strain evidence="5">DSM 4184</strain>
    </source>
</reference>
<dbReference type="SFLD" id="SFLDG01084">
    <property type="entry name" value="Uncharacterised_Radical_SAM_Su"/>
    <property type="match status" value="1"/>
</dbReference>
<dbReference type="KEGG" id="pis:Pisl_1926"/>
<dbReference type="AlphaFoldDB" id="A1RVU1"/>
<feature type="domain" description="Radical SAM core" evidence="4">
    <location>
        <begin position="38"/>
        <end position="206"/>
    </location>
</feature>
<dbReference type="STRING" id="384616.Pisl_1926"/>
<dbReference type="EMBL" id="CP000504">
    <property type="protein sequence ID" value="ABL89073.1"/>
    <property type="molecule type" value="Genomic_DNA"/>
</dbReference>
<dbReference type="InterPro" id="IPR058240">
    <property type="entry name" value="rSAM_sf"/>
</dbReference>
<organism evidence="5 6">
    <name type="scientific">Pyrobaculum islandicum (strain DSM 4184 / JCM 9189 / GEO3)</name>
    <dbReference type="NCBI Taxonomy" id="384616"/>
    <lineage>
        <taxon>Archaea</taxon>
        <taxon>Thermoproteota</taxon>
        <taxon>Thermoprotei</taxon>
        <taxon>Thermoproteales</taxon>
        <taxon>Thermoproteaceae</taxon>
        <taxon>Pyrobaculum</taxon>
    </lineage>
</organism>
<evidence type="ECO:0000256" key="2">
    <source>
        <dbReference type="ARBA" id="ARBA00023004"/>
    </source>
</evidence>
<protein>
    <submittedName>
        <fullName evidence="5">Radical SAM domain protein</fullName>
    </submittedName>
</protein>
<dbReference type="Proteomes" id="UP000002595">
    <property type="component" value="Chromosome"/>
</dbReference>
<dbReference type="GO" id="GO:0051536">
    <property type="term" value="F:iron-sulfur cluster binding"/>
    <property type="evidence" value="ECO:0007669"/>
    <property type="project" value="UniProtKB-KW"/>
</dbReference>
<keyword evidence="1" id="KW-0479">Metal-binding</keyword>
<accession>A1RVU1</accession>
<keyword evidence="6" id="KW-1185">Reference proteome</keyword>
<evidence type="ECO:0000259" key="4">
    <source>
        <dbReference type="Pfam" id="PF04055"/>
    </source>
</evidence>
<dbReference type="eggNOG" id="arCOG01290">
    <property type="taxonomic scope" value="Archaea"/>
</dbReference>
<sequence>MQNWHIFRRRDRHVKIYEIRVRRALTPSGLPEYDYALNPYVGCLHGCLYCYAQDYTKGPPGAAWGHIVYVKANLLEVLRREAAQLKPGVVGLSTVTDPYQPPEAKYRLARGAIEILAEAGFHISVQTKSPLVLRDLDLFKRYRESVDVGITITAMGDKALELEPAAPHPTARARAAARLAEEGVKVWIFLGPVVPGYNDSREDLAEVIKLAASIGAELIYDRYRPKPKAHARLPPAYRQEAGTQWWTQVKKTIEELCREAGARCLDVEEEWRARRGRPPLEAGLDGAP</sequence>
<dbReference type="GO" id="GO:0003824">
    <property type="term" value="F:catalytic activity"/>
    <property type="evidence" value="ECO:0007669"/>
    <property type="project" value="InterPro"/>
</dbReference>